<sequence>MKRFKNKRILITGGSSGIGLAGAKRLTEEGADIIITGKTESHLKNAARILGEKATVFYSNAEDEKSSEKLAELIKETGEIDGLWLNSAIALGGELTEVSTETMKEIFQINVFTPMLQMALLAPYIREGGSVLVTSSSSVYEGQPGVSLYSASKAAMLSAARCWASELAPRNIRVNTLVPGPFETNLRAKLPADLRKQFEEELAKTVLLRRIGRPDEAASVAAFLLSDDAGYITGSSYSVDGGLLLM</sequence>
<evidence type="ECO:0000313" key="2">
    <source>
        <dbReference type="EMBL" id="AIL45665.1"/>
    </source>
</evidence>
<comment type="similarity">
    <text evidence="1">Belongs to the short-chain dehydrogenases/reductases (SDR) family.</text>
</comment>
<dbReference type="InterPro" id="IPR036291">
    <property type="entry name" value="NAD(P)-bd_dom_sf"/>
</dbReference>
<dbReference type="eggNOG" id="COG1028">
    <property type="taxonomic scope" value="Bacteria"/>
</dbReference>
<name>A0A077EJI3_9FLAO</name>
<dbReference type="HOGENOM" id="CLU_010194_1_0_10"/>
<dbReference type="PRINTS" id="PR00081">
    <property type="entry name" value="GDHRDH"/>
</dbReference>
<evidence type="ECO:0000256" key="1">
    <source>
        <dbReference type="ARBA" id="ARBA00006484"/>
    </source>
</evidence>
<dbReference type="FunFam" id="3.40.50.720:FF:000084">
    <property type="entry name" value="Short-chain dehydrogenase reductase"/>
    <property type="match status" value="1"/>
</dbReference>
<reference evidence="2" key="1">
    <citation type="journal article" date="2013" name="Lancet">
        <title>First case of E anophelis outbreak in an intensive-care unit.</title>
        <authorList>
            <person name="Teo J."/>
            <person name="Tan S.Y."/>
            <person name="Tay M."/>
            <person name="Ding Y."/>
            <person name="Kjelleberg S."/>
            <person name="Givskov M."/>
            <person name="Lin R.T."/>
            <person name="Yang L."/>
        </authorList>
    </citation>
    <scope>NUCLEOTIDE SEQUENCE [LARGE SCALE GENOMIC DNA]</scope>
    <source>
        <strain evidence="2">NUHP1</strain>
    </source>
</reference>
<reference evidence="2" key="2">
    <citation type="journal article" date="2015" name="Genome Biol. Evol.">
        <title>Complete Genome Sequence and Transcriptomic Analysis of the Novel Pathogen Elizabethkingia anophelis in Response to Oxidative Stress.</title>
        <authorList>
            <person name="Li Y."/>
            <person name="Liu Y."/>
            <person name="Chew S.C."/>
            <person name="Tay M."/>
            <person name="Salido M.M."/>
            <person name="Teo J."/>
            <person name="Lauro F.M."/>
            <person name="Givskov M."/>
            <person name="Yang L."/>
        </authorList>
    </citation>
    <scope>NUCLEOTIDE SEQUENCE</scope>
    <source>
        <strain evidence="2">NUHP1</strain>
    </source>
</reference>
<proteinExistence type="inferred from homology"/>
<dbReference type="Proteomes" id="UP000028933">
    <property type="component" value="Chromosome"/>
</dbReference>
<dbReference type="CDD" id="cd05233">
    <property type="entry name" value="SDR_c"/>
    <property type="match status" value="1"/>
</dbReference>
<dbReference type="Pfam" id="PF13561">
    <property type="entry name" value="adh_short_C2"/>
    <property type="match status" value="1"/>
</dbReference>
<dbReference type="PANTHER" id="PTHR43943:SF2">
    <property type="entry name" value="DEHYDROGENASE_REDUCTASE 4"/>
    <property type="match status" value="1"/>
</dbReference>
<gene>
    <name evidence="2" type="ORF">BD94_1890</name>
</gene>
<dbReference type="EMBL" id="CP007547">
    <property type="protein sequence ID" value="AIL45665.1"/>
    <property type="molecule type" value="Genomic_DNA"/>
</dbReference>
<dbReference type="KEGG" id="eao:BD94_1890"/>
<evidence type="ECO:0000313" key="3">
    <source>
        <dbReference type="Proteomes" id="UP000028933"/>
    </source>
</evidence>
<dbReference type="InterPro" id="IPR002347">
    <property type="entry name" value="SDR_fam"/>
</dbReference>
<dbReference type="Gene3D" id="3.40.50.720">
    <property type="entry name" value="NAD(P)-binding Rossmann-like Domain"/>
    <property type="match status" value="1"/>
</dbReference>
<dbReference type="STRING" id="1338011.BD94_1890"/>
<dbReference type="PANTHER" id="PTHR43943">
    <property type="entry name" value="DEHYDROGENASE/REDUCTASE (SDR FAMILY) MEMBER 4"/>
    <property type="match status" value="1"/>
</dbReference>
<dbReference type="AlphaFoldDB" id="A0A077EJI3"/>
<accession>A0A077EJI3</accession>
<organism evidence="2 3">
    <name type="scientific">Elizabethkingia anophelis NUHP1</name>
    <dbReference type="NCBI Taxonomy" id="1338011"/>
    <lineage>
        <taxon>Bacteria</taxon>
        <taxon>Pseudomonadati</taxon>
        <taxon>Bacteroidota</taxon>
        <taxon>Flavobacteriia</taxon>
        <taxon>Flavobacteriales</taxon>
        <taxon>Weeksellaceae</taxon>
        <taxon>Elizabethkingia</taxon>
    </lineage>
</organism>
<dbReference type="RefSeq" id="WP_021346784.1">
    <property type="nucleotide sequence ID" value="NZ_CP007547.1"/>
</dbReference>
<protein>
    <submittedName>
        <fullName evidence="2">3-oxoacyl-[acyl-carrier protein] reductase</fullName>
    </submittedName>
</protein>
<dbReference type="SUPFAM" id="SSF51735">
    <property type="entry name" value="NAD(P)-binding Rossmann-fold domains"/>
    <property type="match status" value="1"/>
</dbReference>